<dbReference type="InterPro" id="IPR014729">
    <property type="entry name" value="Rossmann-like_a/b/a_fold"/>
</dbReference>
<dbReference type="Pfam" id="PF02698">
    <property type="entry name" value="DUF218"/>
    <property type="match status" value="1"/>
</dbReference>
<dbReference type="InterPro" id="IPR051599">
    <property type="entry name" value="Cell_Envelope_Assoc"/>
</dbReference>
<dbReference type="AlphaFoldDB" id="A0AAV9IDW8"/>
<dbReference type="InterPro" id="IPR003848">
    <property type="entry name" value="DUF218"/>
</dbReference>
<sequence length="220" mass="24985">MSSSKVWDAVVVLGGGLDTFAQPQPWVKARLERAIQVADKTKYFIVTSRGTPHKPPPLDEHGFPVDESTASARFLIQVGGLHPQRILKDMWSLDTLGNAYFTRFMLCEPLHLSKLLIITNLFHLERTKLVFEKVFTVPSNRSDPIEYCLEFEGVEDRNLNEQQLQARKEKEQEALNKLKLLFLEVDCVEKLSEYMFSSHGAYCAAATSNSQANSLWSSTY</sequence>
<evidence type="ECO:0000313" key="2">
    <source>
        <dbReference type="EMBL" id="KAK4525575.1"/>
    </source>
</evidence>
<reference evidence="2 3" key="1">
    <citation type="submission" date="2022-07" db="EMBL/GenBank/DDBJ databases">
        <title>Genome-wide signatures of adaptation to extreme environments.</title>
        <authorList>
            <person name="Cho C.H."/>
            <person name="Yoon H.S."/>
        </authorList>
    </citation>
    <scope>NUCLEOTIDE SEQUENCE [LARGE SCALE GENOMIC DNA]</scope>
    <source>
        <strain evidence="2 3">108.79 E11</strain>
    </source>
</reference>
<feature type="domain" description="DUF218" evidence="1">
    <location>
        <begin position="8"/>
        <end position="139"/>
    </location>
</feature>
<evidence type="ECO:0000313" key="3">
    <source>
        <dbReference type="Proteomes" id="UP001300502"/>
    </source>
</evidence>
<dbReference type="GO" id="GO:0005886">
    <property type="term" value="C:plasma membrane"/>
    <property type="evidence" value="ECO:0007669"/>
    <property type="project" value="TreeGrafter"/>
</dbReference>
<dbReference type="EMBL" id="JANCYU010000031">
    <property type="protein sequence ID" value="KAK4525575.1"/>
    <property type="molecule type" value="Genomic_DNA"/>
</dbReference>
<protein>
    <recommendedName>
        <fullName evidence="1">DUF218 domain-containing protein</fullName>
    </recommendedName>
</protein>
<evidence type="ECO:0000259" key="1">
    <source>
        <dbReference type="Pfam" id="PF02698"/>
    </source>
</evidence>
<keyword evidence="3" id="KW-1185">Reference proteome</keyword>
<dbReference type="PANTHER" id="PTHR30336:SF20">
    <property type="entry name" value="DUF218 DOMAIN-CONTAINING PROTEIN"/>
    <property type="match status" value="1"/>
</dbReference>
<comment type="caution">
    <text evidence="2">The sequence shown here is derived from an EMBL/GenBank/DDBJ whole genome shotgun (WGS) entry which is preliminary data.</text>
</comment>
<organism evidence="2 3">
    <name type="scientific">Galdieria yellowstonensis</name>
    <dbReference type="NCBI Taxonomy" id="3028027"/>
    <lineage>
        <taxon>Eukaryota</taxon>
        <taxon>Rhodophyta</taxon>
        <taxon>Bangiophyceae</taxon>
        <taxon>Galdieriales</taxon>
        <taxon>Galdieriaceae</taxon>
        <taxon>Galdieria</taxon>
    </lineage>
</organism>
<gene>
    <name evidence="2" type="ORF">GAYE_SCF13G3483</name>
</gene>
<name>A0AAV9IDW8_9RHOD</name>
<dbReference type="Gene3D" id="3.40.50.620">
    <property type="entry name" value="HUPs"/>
    <property type="match status" value="1"/>
</dbReference>
<dbReference type="Proteomes" id="UP001300502">
    <property type="component" value="Unassembled WGS sequence"/>
</dbReference>
<proteinExistence type="predicted"/>
<accession>A0AAV9IDW8</accession>
<dbReference type="CDD" id="cd06259">
    <property type="entry name" value="YdcF-like"/>
    <property type="match status" value="1"/>
</dbReference>
<dbReference type="PANTHER" id="PTHR30336">
    <property type="entry name" value="INNER MEMBRANE PROTEIN, PROBABLE PERMEASE"/>
    <property type="match status" value="1"/>
</dbReference>